<reference evidence="7 8" key="1">
    <citation type="submission" date="2019-04" db="EMBL/GenBank/DDBJ databases">
        <title>Complete genome sequence of Arthrobacter sp. ZXY-2 associated with effective atrazine degradation and salt adaptation.</title>
        <authorList>
            <person name="Zhao X."/>
        </authorList>
    </citation>
    <scope>NUCLEOTIDE SEQUENCE [LARGE SCALE GENOMIC DNA]</scope>
    <source>
        <strain evidence="8">ZP60</strain>
    </source>
</reference>
<evidence type="ECO:0000259" key="6">
    <source>
        <dbReference type="Pfam" id="PF16889"/>
    </source>
</evidence>
<dbReference type="KEGG" id="halz:E5139_03710"/>
<evidence type="ECO:0000259" key="5">
    <source>
        <dbReference type="Pfam" id="PF07940"/>
    </source>
</evidence>
<keyword evidence="2" id="KW-0732">Signal</keyword>
<keyword evidence="3" id="KW-0574">Periplasm</keyword>
<dbReference type="PANTHER" id="PTHR39210:SF1">
    <property type="entry name" value="HEPARIN-SULFATE LYASE"/>
    <property type="match status" value="1"/>
</dbReference>
<sequence>MNDFYSERSQSVGERLALGVFTAGRLQREQVLGILERKVRHALLPRLPIDFDARYDAQVPNKLKLTAGPINENTRRLRDSLEPETKQRYQERLNHFENGQLSFIGHEVSLDADRTIDWDDDQLEGIPLLWWLKYQSLEPLKWFLFSPEESIDRERVVREVLDPWVRTMASTAQIGTPEYLRRDWIPHAVSLRVMTLSRYSAWLESEGMIASRQLVLEYLYKNALFLQNHIETDVGGNHLIENALALLMAGLIFQQADEWIRSGTELFERTAINQFLGDGSHFEKSPMYHIMSLRRMLTSIGLLSKYGYSIPQTIQHSAEKATEFLTYLTPPDGQIPLLNDSQFYQVLSISEILLYADKIDITADNNPDQFGASGYYWLGSGADRMLVDGGCVGPPHLPGHSHIDLLSILLWLDGNRVLTDTGVYQYADDVHRQYARSIKAHNSVQVGDCNPIKIGGQYLMGRRTAPETTMSRNESFKQFEGKYEVEGFLKPLYTHKRRIQTNGKWWLVTDEVSSHGDRPIISRLHFHPSIDLKKVDDAKFNIIYDSEYLLGYLQALHCESIVLDTSPYFPEFGTKISRKVLELRYESTPAGYVISKNEGSEVK</sequence>
<dbReference type="Proteomes" id="UP000297053">
    <property type="component" value="Chromosome"/>
</dbReference>
<evidence type="ECO:0000256" key="2">
    <source>
        <dbReference type="ARBA" id="ARBA00022729"/>
    </source>
</evidence>
<dbReference type="InterPro" id="IPR031680">
    <property type="entry name" value="Hepar_II_III_N"/>
</dbReference>
<protein>
    <submittedName>
        <fullName evidence="7">Uncharacterized protein</fullName>
    </submittedName>
</protein>
<proteinExistence type="predicted"/>
<dbReference type="Pfam" id="PF07940">
    <property type="entry name" value="Hepar_II_III_C"/>
    <property type="match status" value="1"/>
</dbReference>
<dbReference type="Gene3D" id="2.70.98.70">
    <property type="match status" value="1"/>
</dbReference>
<evidence type="ECO:0000313" key="7">
    <source>
        <dbReference type="EMBL" id="QCD64786.1"/>
    </source>
</evidence>
<reference evidence="7 8" key="2">
    <citation type="submission" date="2019-04" db="EMBL/GenBank/DDBJ databases">
        <authorList>
            <person name="Yang S."/>
            <person name="Wei W."/>
        </authorList>
    </citation>
    <scope>NUCLEOTIDE SEQUENCE [LARGE SCALE GENOMIC DNA]</scope>
    <source>
        <strain evidence="8">ZP60</strain>
    </source>
</reference>
<dbReference type="Gene3D" id="1.50.10.100">
    <property type="entry name" value="Chondroitin AC/alginate lyase"/>
    <property type="match status" value="1"/>
</dbReference>
<gene>
    <name evidence="7" type="ORF">E5139_03710</name>
</gene>
<dbReference type="InterPro" id="IPR008929">
    <property type="entry name" value="Chondroitin_lyas"/>
</dbReference>
<dbReference type="GeneID" id="42178013"/>
<dbReference type="OMA" id="IDRMMPM"/>
<evidence type="ECO:0000256" key="4">
    <source>
        <dbReference type="ARBA" id="ARBA00023239"/>
    </source>
</evidence>
<dbReference type="SUPFAM" id="SSF48230">
    <property type="entry name" value="Chondroitin AC/alginate lyase"/>
    <property type="match status" value="1"/>
</dbReference>
<dbReference type="InterPro" id="IPR012480">
    <property type="entry name" value="Hepar_II_III_C"/>
</dbReference>
<dbReference type="AlphaFoldDB" id="A0A4D6KHE7"/>
<dbReference type="GO" id="GO:0016829">
    <property type="term" value="F:lyase activity"/>
    <property type="evidence" value="ECO:0007669"/>
    <property type="project" value="UniProtKB-KW"/>
</dbReference>
<feature type="domain" description="Heparinase II/III-like C-terminal" evidence="5">
    <location>
        <begin position="366"/>
        <end position="575"/>
    </location>
</feature>
<accession>A0A4D6KHE7</accession>
<evidence type="ECO:0000313" key="8">
    <source>
        <dbReference type="Proteomes" id="UP000297053"/>
    </source>
</evidence>
<dbReference type="PANTHER" id="PTHR39210">
    <property type="entry name" value="HEPARIN-SULFATE LYASE"/>
    <property type="match status" value="1"/>
</dbReference>
<evidence type="ECO:0000256" key="3">
    <source>
        <dbReference type="ARBA" id="ARBA00022764"/>
    </source>
</evidence>
<keyword evidence="4" id="KW-0456">Lyase</keyword>
<organism evidence="7 8">
    <name type="scientific">Halomicrobium mukohataei</name>
    <dbReference type="NCBI Taxonomy" id="57705"/>
    <lineage>
        <taxon>Archaea</taxon>
        <taxon>Methanobacteriati</taxon>
        <taxon>Methanobacteriota</taxon>
        <taxon>Stenosarchaea group</taxon>
        <taxon>Halobacteria</taxon>
        <taxon>Halobacteriales</taxon>
        <taxon>Haloarculaceae</taxon>
        <taxon>Halomicrobium</taxon>
    </lineage>
</organism>
<comment type="subcellular location">
    <subcellularLocation>
        <location evidence="1">Periplasm</location>
    </subcellularLocation>
</comment>
<dbReference type="GO" id="GO:0042597">
    <property type="term" value="C:periplasmic space"/>
    <property type="evidence" value="ECO:0007669"/>
    <property type="project" value="UniProtKB-SubCell"/>
</dbReference>
<name>A0A4D6KHE7_9EURY</name>
<dbReference type="EMBL" id="CP039375">
    <property type="protein sequence ID" value="QCD64786.1"/>
    <property type="molecule type" value="Genomic_DNA"/>
</dbReference>
<dbReference type="RefSeq" id="WP_012807616.1">
    <property type="nucleotide sequence ID" value="NZ_CP039375.1"/>
</dbReference>
<dbReference type="Pfam" id="PF16889">
    <property type="entry name" value="Hepar_II_III_N"/>
    <property type="match status" value="1"/>
</dbReference>
<feature type="domain" description="Heparin-sulfate lyase N-terminal" evidence="6">
    <location>
        <begin position="161"/>
        <end position="345"/>
    </location>
</feature>
<evidence type="ECO:0000256" key="1">
    <source>
        <dbReference type="ARBA" id="ARBA00004418"/>
    </source>
</evidence>